<sequence>MSAKTLIICALLALIAFSATPTEAQVLVNPYYYPYYTPYYNPYVGYVWGSNKNGDQPNPDAPQPPSGNGPSFTNNAPKL</sequence>
<organism evidence="1 2">
    <name type="scientific">Panagrolaimus sp. JU765</name>
    <dbReference type="NCBI Taxonomy" id="591449"/>
    <lineage>
        <taxon>Eukaryota</taxon>
        <taxon>Metazoa</taxon>
        <taxon>Ecdysozoa</taxon>
        <taxon>Nematoda</taxon>
        <taxon>Chromadorea</taxon>
        <taxon>Rhabditida</taxon>
        <taxon>Tylenchina</taxon>
        <taxon>Panagrolaimomorpha</taxon>
        <taxon>Panagrolaimoidea</taxon>
        <taxon>Panagrolaimidae</taxon>
        <taxon>Panagrolaimus</taxon>
    </lineage>
</organism>
<proteinExistence type="predicted"/>
<accession>A0AC34PVW9</accession>
<protein>
    <submittedName>
        <fullName evidence="2">Uncharacterized protein</fullName>
    </submittedName>
</protein>
<evidence type="ECO:0000313" key="1">
    <source>
        <dbReference type="Proteomes" id="UP000887576"/>
    </source>
</evidence>
<name>A0AC34PVW9_9BILA</name>
<dbReference type="WBParaSite" id="JU765_v2.g10529.t1">
    <property type="protein sequence ID" value="JU765_v2.g10529.t1"/>
    <property type="gene ID" value="JU765_v2.g10529"/>
</dbReference>
<dbReference type="Proteomes" id="UP000887576">
    <property type="component" value="Unplaced"/>
</dbReference>
<evidence type="ECO:0000313" key="2">
    <source>
        <dbReference type="WBParaSite" id="JU765_v2.g10529.t1"/>
    </source>
</evidence>
<reference evidence="2" key="1">
    <citation type="submission" date="2022-11" db="UniProtKB">
        <authorList>
            <consortium name="WormBaseParasite"/>
        </authorList>
    </citation>
    <scope>IDENTIFICATION</scope>
</reference>